<dbReference type="GO" id="GO:0003988">
    <property type="term" value="F:acetyl-CoA C-acyltransferase activity"/>
    <property type="evidence" value="ECO:0007669"/>
    <property type="project" value="TreeGrafter"/>
</dbReference>
<dbReference type="Gene3D" id="3.40.47.10">
    <property type="match status" value="1"/>
</dbReference>
<dbReference type="SUPFAM" id="SSF53901">
    <property type="entry name" value="Thiolase-like"/>
    <property type="match status" value="1"/>
</dbReference>
<dbReference type="GO" id="GO:0010124">
    <property type="term" value="P:phenylacetate catabolic process"/>
    <property type="evidence" value="ECO:0007669"/>
    <property type="project" value="TreeGrafter"/>
</dbReference>
<keyword evidence="1" id="KW-0276">Fatty acid metabolism</keyword>
<name>A0A426ZH60_ENSVE</name>
<dbReference type="PANTHER" id="PTHR43853">
    <property type="entry name" value="3-KETOACYL-COA THIOLASE, PEROXISOMAL"/>
    <property type="match status" value="1"/>
</dbReference>
<sequence length="288" mass="32527">MRVIGDIYETFSLSALVIDEIYRKDGEGDRSAAGPPPASPALPFFFCSRWWFAFDLGERLPSFSFDRRFHGSVGVVFVVCWPLLILDYRLLSVPLATVRPIRGTLALGITSWLSRNNYCCPKFKAVVPVLTWVHGFDDMVYFLKIVDPKTGEEVQVTISVDDGIRPETSLSGLAKLKPVFKKDGSTTAGNRVFVISKVHNLVPYRHVDQLSVWYRAIPSVPVLYRTGTCQLYSCRHVLADQSVLWCLQVQEWVLLPSSREEILSTGSPMLGRSSPTTYCQRMLCRRII</sequence>
<keyword evidence="2" id="KW-0443">Lipid metabolism</keyword>
<protein>
    <recommendedName>
        <fullName evidence="3">Thiolase N-terminal domain-containing protein</fullName>
    </recommendedName>
</protein>
<dbReference type="InterPro" id="IPR020616">
    <property type="entry name" value="Thiolase_N"/>
</dbReference>
<evidence type="ECO:0000256" key="1">
    <source>
        <dbReference type="ARBA" id="ARBA00022832"/>
    </source>
</evidence>
<dbReference type="GO" id="GO:0006635">
    <property type="term" value="P:fatty acid beta-oxidation"/>
    <property type="evidence" value="ECO:0007669"/>
    <property type="project" value="TreeGrafter"/>
</dbReference>
<dbReference type="Proteomes" id="UP000287651">
    <property type="component" value="Unassembled WGS sequence"/>
</dbReference>
<accession>A0A426ZH60</accession>
<feature type="domain" description="Thiolase N-terminal" evidence="3">
    <location>
        <begin position="153"/>
        <end position="191"/>
    </location>
</feature>
<proteinExistence type="predicted"/>
<dbReference type="Pfam" id="PF00108">
    <property type="entry name" value="Thiolase_N"/>
    <property type="match status" value="1"/>
</dbReference>
<organism evidence="4 5">
    <name type="scientific">Ensete ventricosum</name>
    <name type="common">Abyssinian banana</name>
    <name type="synonym">Musa ensete</name>
    <dbReference type="NCBI Taxonomy" id="4639"/>
    <lineage>
        <taxon>Eukaryota</taxon>
        <taxon>Viridiplantae</taxon>
        <taxon>Streptophyta</taxon>
        <taxon>Embryophyta</taxon>
        <taxon>Tracheophyta</taxon>
        <taxon>Spermatophyta</taxon>
        <taxon>Magnoliopsida</taxon>
        <taxon>Liliopsida</taxon>
        <taxon>Zingiberales</taxon>
        <taxon>Musaceae</taxon>
        <taxon>Ensete</taxon>
    </lineage>
</organism>
<evidence type="ECO:0000313" key="4">
    <source>
        <dbReference type="EMBL" id="RRT63298.1"/>
    </source>
</evidence>
<dbReference type="AlphaFoldDB" id="A0A426ZH60"/>
<evidence type="ECO:0000256" key="2">
    <source>
        <dbReference type="ARBA" id="ARBA00023098"/>
    </source>
</evidence>
<dbReference type="GO" id="GO:0005777">
    <property type="term" value="C:peroxisome"/>
    <property type="evidence" value="ECO:0007669"/>
    <property type="project" value="TreeGrafter"/>
</dbReference>
<gene>
    <name evidence="4" type="ORF">B296_00015524</name>
</gene>
<evidence type="ECO:0000259" key="3">
    <source>
        <dbReference type="Pfam" id="PF00108"/>
    </source>
</evidence>
<dbReference type="InterPro" id="IPR050215">
    <property type="entry name" value="Thiolase-like_sf_Thiolase"/>
</dbReference>
<dbReference type="InterPro" id="IPR016039">
    <property type="entry name" value="Thiolase-like"/>
</dbReference>
<dbReference type="PANTHER" id="PTHR43853:SF8">
    <property type="entry name" value="3-KETOACYL-COA THIOLASE, PEROXISOMAL"/>
    <property type="match status" value="1"/>
</dbReference>
<dbReference type="EMBL" id="AMZH03006649">
    <property type="protein sequence ID" value="RRT63298.1"/>
    <property type="molecule type" value="Genomic_DNA"/>
</dbReference>
<comment type="caution">
    <text evidence="4">The sequence shown here is derived from an EMBL/GenBank/DDBJ whole genome shotgun (WGS) entry which is preliminary data.</text>
</comment>
<reference evidence="4 5" key="1">
    <citation type="journal article" date="2014" name="Agronomy (Basel)">
        <title>A Draft Genome Sequence for Ensete ventricosum, the Drought-Tolerant Tree Against Hunger.</title>
        <authorList>
            <person name="Harrison J."/>
            <person name="Moore K.A."/>
            <person name="Paszkiewicz K."/>
            <person name="Jones T."/>
            <person name="Grant M."/>
            <person name="Ambacheew D."/>
            <person name="Muzemil S."/>
            <person name="Studholme D.J."/>
        </authorList>
    </citation>
    <scope>NUCLEOTIDE SEQUENCE [LARGE SCALE GENOMIC DNA]</scope>
</reference>
<evidence type="ECO:0000313" key="5">
    <source>
        <dbReference type="Proteomes" id="UP000287651"/>
    </source>
</evidence>